<dbReference type="AlphaFoldDB" id="A0A0E0M8B0"/>
<organism evidence="1">
    <name type="scientific">Oryza punctata</name>
    <name type="common">Red rice</name>
    <dbReference type="NCBI Taxonomy" id="4537"/>
    <lineage>
        <taxon>Eukaryota</taxon>
        <taxon>Viridiplantae</taxon>
        <taxon>Streptophyta</taxon>
        <taxon>Embryophyta</taxon>
        <taxon>Tracheophyta</taxon>
        <taxon>Spermatophyta</taxon>
        <taxon>Magnoliopsida</taxon>
        <taxon>Liliopsida</taxon>
        <taxon>Poales</taxon>
        <taxon>Poaceae</taxon>
        <taxon>BOP clade</taxon>
        <taxon>Oryzoideae</taxon>
        <taxon>Oryzeae</taxon>
        <taxon>Oryzinae</taxon>
        <taxon>Oryza</taxon>
    </lineage>
</organism>
<evidence type="ECO:0000313" key="1">
    <source>
        <dbReference type="EnsemblPlants" id="OPUNC10G10450.2"/>
    </source>
</evidence>
<dbReference type="EnsemblPlants" id="OPUNC10G10450.2">
    <property type="protein sequence ID" value="OPUNC10G10450.2"/>
    <property type="gene ID" value="OPUNC10G10450"/>
</dbReference>
<evidence type="ECO:0000313" key="2">
    <source>
        <dbReference type="Proteomes" id="UP000026962"/>
    </source>
</evidence>
<dbReference type="Proteomes" id="UP000026962">
    <property type="component" value="Chromosome 10"/>
</dbReference>
<dbReference type="HOGENOM" id="CLU_169258_0_0_1"/>
<accession>A0A0E0M8B0</accession>
<name>A0A0E0M8B0_ORYPU</name>
<proteinExistence type="predicted"/>
<sequence>MGEAPPRWPTSVVVTLLTSPIHRARLAFGLFHAILVNSGIGVAATSSSSFFHASDMSQADREHTGQAKLGISDGQAKAHLEADRAVVMHCSFYAVMRLLQDIAVATPCLNNKGPVS</sequence>
<reference evidence="1" key="2">
    <citation type="submission" date="2018-05" db="EMBL/GenBank/DDBJ databases">
        <title>OpunRS2 (Oryza punctata Reference Sequence Version 2).</title>
        <authorList>
            <person name="Zhang J."/>
            <person name="Kudrna D."/>
            <person name="Lee S."/>
            <person name="Talag J."/>
            <person name="Welchert J."/>
            <person name="Wing R.A."/>
        </authorList>
    </citation>
    <scope>NUCLEOTIDE SEQUENCE [LARGE SCALE GENOMIC DNA]</scope>
</reference>
<reference evidence="1" key="1">
    <citation type="submission" date="2015-04" db="UniProtKB">
        <authorList>
            <consortium name="EnsemblPlants"/>
        </authorList>
    </citation>
    <scope>IDENTIFICATION</scope>
</reference>
<protein>
    <submittedName>
        <fullName evidence="1">Uncharacterized protein</fullName>
    </submittedName>
</protein>
<dbReference type="Gramene" id="OPUNC10G10450.2">
    <property type="protein sequence ID" value="OPUNC10G10450.2"/>
    <property type="gene ID" value="OPUNC10G10450"/>
</dbReference>
<keyword evidence="2" id="KW-1185">Reference proteome</keyword>